<dbReference type="EMBL" id="CM026430">
    <property type="protein sequence ID" value="KAG0562278.1"/>
    <property type="molecule type" value="Genomic_DNA"/>
</dbReference>
<reference evidence="2" key="1">
    <citation type="submission" date="2020-06" db="EMBL/GenBank/DDBJ databases">
        <title>WGS assembly of Ceratodon purpureus strain R40.</title>
        <authorList>
            <person name="Carey S.B."/>
            <person name="Jenkins J."/>
            <person name="Shu S."/>
            <person name="Lovell J.T."/>
            <person name="Sreedasyam A."/>
            <person name="Maumus F."/>
            <person name="Tiley G.P."/>
            <person name="Fernandez-Pozo N."/>
            <person name="Barry K."/>
            <person name="Chen C."/>
            <person name="Wang M."/>
            <person name="Lipzen A."/>
            <person name="Daum C."/>
            <person name="Saski C.A."/>
            <person name="Payton A.C."/>
            <person name="Mcbreen J.C."/>
            <person name="Conrad R.E."/>
            <person name="Kollar L.M."/>
            <person name="Olsson S."/>
            <person name="Huttunen S."/>
            <person name="Landis J.B."/>
            <person name="Wickett N.J."/>
            <person name="Johnson M.G."/>
            <person name="Rensing S.A."/>
            <person name="Grimwood J."/>
            <person name="Schmutz J."/>
            <person name="Mcdaniel S.F."/>
        </authorList>
    </citation>
    <scope>NUCLEOTIDE SEQUENCE</scope>
    <source>
        <strain evidence="2">R40</strain>
    </source>
</reference>
<dbReference type="PROSITE" id="PS00108">
    <property type="entry name" value="PROTEIN_KINASE_ST"/>
    <property type="match status" value="1"/>
</dbReference>
<comment type="caution">
    <text evidence="2">The sequence shown here is derived from an EMBL/GenBank/DDBJ whole genome shotgun (WGS) entry which is preliminary data.</text>
</comment>
<dbReference type="GO" id="GO:0005634">
    <property type="term" value="C:nucleus"/>
    <property type="evidence" value="ECO:0007669"/>
    <property type="project" value="TreeGrafter"/>
</dbReference>
<dbReference type="InterPro" id="IPR011009">
    <property type="entry name" value="Kinase-like_dom_sf"/>
</dbReference>
<name>A0A8T0GX16_CERPU</name>
<proteinExistence type="predicted"/>
<dbReference type="PANTHER" id="PTHR44167:SF24">
    <property type="entry name" value="SERINE_THREONINE-PROTEIN KINASE CHK2"/>
    <property type="match status" value="1"/>
</dbReference>
<evidence type="ECO:0000259" key="1">
    <source>
        <dbReference type="PROSITE" id="PS50011"/>
    </source>
</evidence>
<dbReference type="InterPro" id="IPR008271">
    <property type="entry name" value="Ser/Thr_kinase_AS"/>
</dbReference>
<evidence type="ECO:0000313" key="3">
    <source>
        <dbReference type="Proteomes" id="UP000822688"/>
    </source>
</evidence>
<organism evidence="2 3">
    <name type="scientific">Ceratodon purpureus</name>
    <name type="common">Fire moss</name>
    <name type="synonym">Dicranum purpureum</name>
    <dbReference type="NCBI Taxonomy" id="3225"/>
    <lineage>
        <taxon>Eukaryota</taxon>
        <taxon>Viridiplantae</taxon>
        <taxon>Streptophyta</taxon>
        <taxon>Embryophyta</taxon>
        <taxon>Bryophyta</taxon>
        <taxon>Bryophytina</taxon>
        <taxon>Bryopsida</taxon>
        <taxon>Dicranidae</taxon>
        <taxon>Pseudoditrichales</taxon>
        <taxon>Ditrichaceae</taxon>
        <taxon>Ceratodon</taxon>
    </lineage>
</organism>
<dbReference type="GO" id="GO:0005524">
    <property type="term" value="F:ATP binding"/>
    <property type="evidence" value="ECO:0007669"/>
    <property type="project" value="InterPro"/>
</dbReference>
<evidence type="ECO:0000313" key="2">
    <source>
        <dbReference type="EMBL" id="KAG0562278.1"/>
    </source>
</evidence>
<keyword evidence="3" id="KW-1185">Reference proteome</keyword>
<dbReference type="Gene3D" id="1.10.510.10">
    <property type="entry name" value="Transferase(Phosphotransferase) domain 1"/>
    <property type="match status" value="1"/>
</dbReference>
<sequence length="156" mass="17925">MLKYHEEEVANSNSSTPKTILRFFSSHVQCGTLSENGRFAFLMYKEHLDLRRLIDEKMKLISSKNGGPFSKEVVEELMFDVALGMSWLHSRDIVHRDLKASNVLVQVHDNGYFQCFVADYECSIGVVGTRLFRAPEILEACREKSVSKRPEVFTME</sequence>
<dbReference type="GO" id="GO:0044773">
    <property type="term" value="P:mitotic DNA damage checkpoint signaling"/>
    <property type="evidence" value="ECO:0007669"/>
    <property type="project" value="TreeGrafter"/>
</dbReference>
<accession>A0A8T0GX16</accession>
<dbReference type="InterPro" id="IPR000719">
    <property type="entry name" value="Prot_kinase_dom"/>
</dbReference>
<dbReference type="PANTHER" id="PTHR44167">
    <property type="entry name" value="OVARIAN-SPECIFIC SERINE/THREONINE-PROTEIN KINASE LOK-RELATED"/>
    <property type="match status" value="1"/>
</dbReference>
<dbReference type="PROSITE" id="PS50011">
    <property type="entry name" value="PROTEIN_KINASE_DOM"/>
    <property type="match status" value="1"/>
</dbReference>
<dbReference type="AlphaFoldDB" id="A0A8T0GX16"/>
<feature type="domain" description="Protein kinase" evidence="1">
    <location>
        <begin position="1"/>
        <end position="156"/>
    </location>
</feature>
<protein>
    <recommendedName>
        <fullName evidence="1">Protein kinase domain-containing protein</fullName>
    </recommendedName>
</protein>
<gene>
    <name evidence="2" type="ORF">KC19_9G133100</name>
</gene>
<dbReference type="GO" id="GO:0004674">
    <property type="term" value="F:protein serine/threonine kinase activity"/>
    <property type="evidence" value="ECO:0007669"/>
    <property type="project" value="TreeGrafter"/>
</dbReference>
<dbReference type="Pfam" id="PF00069">
    <property type="entry name" value="Pkinase"/>
    <property type="match status" value="1"/>
</dbReference>
<dbReference type="Proteomes" id="UP000822688">
    <property type="component" value="Chromosome 9"/>
</dbReference>
<dbReference type="SUPFAM" id="SSF56112">
    <property type="entry name" value="Protein kinase-like (PK-like)"/>
    <property type="match status" value="1"/>
</dbReference>